<dbReference type="PANTHER" id="PTHR45527:SF1">
    <property type="entry name" value="FATTY ACID SYNTHASE"/>
    <property type="match status" value="1"/>
</dbReference>
<protein>
    <submittedName>
        <fullName evidence="6">Non-ribosomal peptide synthase domain TIGR01720/amino acid adenylation domain-containing protein</fullName>
    </submittedName>
</protein>
<dbReference type="STRING" id="1122192.SAMN02745673_02676"/>
<dbReference type="InterPro" id="IPR000873">
    <property type="entry name" value="AMP-dep_synth/lig_dom"/>
</dbReference>
<dbReference type="Proteomes" id="UP000190637">
    <property type="component" value="Unassembled WGS sequence"/>
</dbReference>
<dbReference type="FunFam" id="2.30.38.10:FF:000001">
    <property type="entry name" value="Non-ribosomal peptide synthetase PvdI"/>
    <property type="match status" value="1"/>
</dbReference>
<dbReference type="NCBIfam" id="TIGR01733">
    <property type="entry name" value="AA-adenyl-dom"/>
    <property type="match status" value="2"/>
</dbReference>
<feature type="compositionally biased region" description="Basic and acidic residues" evidence="4">
    <location>
        <begin position="933"/>
        <end position="944"/>
    </location>
</feature>
<dbReference type="SUPFAM" id="SSF52777">
    <property type="entry name" value="CoA-dependent acyltransferases"/>
    <property type="match status" value="6"/>
</dbReference>
<dbReference type="SMART" id="SM00824">
    <property type="entry name" value="PKS_TE"/>
    <property type="match status" value="1"/>
</dbReference>
<dbReference type="Gene3D" id="3.40.50.980">
    <property type="match status" value="4"/>
</dbReference>
<dbReference type="GO" id="GO:0005829">
    <property type="term" value="C:cytosol"/>
    <property type="evidence" value="ECO:0007669"/>
    <property type="project" value="TreeGrafter"/>
</dbReference>
<dbReference type="FunFam" id="3.40.50.12780:FF:000012">
    <property type="entry name" value="Non-ribosomal peptide synthetase"/>
    <property type="match status" value="1"/>
</dbReference>
<dbReference type="InterPro" id="IPR010071">
    <property type="entry name" value="AA_adenyl_dom"/>
</dbReference>
<dbReference type="InterPro" id="IPR020806">
    <property type="entry name" value="PKS_PP-bd"/>
</dbReference>
<dbReference type="InterPro" id="IPR020845">
    <property type="entry name" value="AMP-binding_CS"/>
</dbReference>
<dbReference type="InterPro" id="IPR020802">
    <property type="entry name" value="TesA-like"/>
</dbReference>
<dbReference type="PROSITE" id="PS00455">
    <property type="entry name" value="AMP_BINDING"/>
    <property type="match status" value="2"/>
</dbReference>
<evidence type="ECO:0000313" key="7">
    <source>
        <dbReference type="Proteomes" id="UP000190637"/>
    </source>
</evidence>
<evidence type="ECO:0000313" key="6">
    <source>
        <dbReference type="EMBL" id="SKA13293.1"/>
    </source>
</evidence>
<dbReference type="Gene3D" id="3.40.50.1820">
    <property type="entry name" value="alpha/beta hydrolase"/>
    <property type="match status" value="1"/>
</dbReference>
<dbReference type="InterPro" id="IPR045851">
    <property type="entry name" value="AMP-bd_C_sf"/>
</dbReference>
<dbReference type="Pfam" id="PF00975">
    <property type="entry name" value="Thioesterase"/>
    <property type="match status" value="1"/>
</dbReference>
<dbReference type="GO" id="GO:0008610">
    <property type="term" value="P:lipid biosynthetic process"/>
    <property type="evidence" value="ECO:0007669"/>
    <property type="project" value="UniProtKB-ARBA"/>
</dbReference>
<dbReference type="CDD" id="cd19540">
    <property type="entry name" value="LCL_NRPS-like"/>
    <property type="match status" value="1"/>
</dbReference>
<evidence type="ECO:0000256" key="2">
    <source>
        <dbReference type="ARBA" id="ARBA00022450"/>
    </source>
</evidence>
<dbReference type="FunFam" id="3.40.50.980:FF:000001">
    <property type="entry name" value="Non-ribosomal peptide synthetase"/>
    <property type="match status" value="1"/>
</dbReference>
<dbReference type="PANTHER" id="PTHR45527">
    <property type="entry name" value="NONRIBOSOMAL PEPTIDE SYNTHETASE"/>
    <property type="match status" value="1"/>
</dbReference>
<dbReference type="RefSeq" id="WP_159457263.1">
    <property type="nucleotide sequence ID" value="NZ_FUWS01000006.1"/>
</dbReference>
<keyword evidence="2" id="KW-0596">Phosphopantetheine</keyword>
<dbReference type="OrthoDB" id="3802848at2"/>
<reference evidence="6 7" key="1">
    <citation type="submission" date="2017-02" db="EMBL/GenBank/DDBJ databases">
        <authorList>
            <person name="Peterson S.W."/>
        </authorList>
    </citation>
    <scope>NUCLEOTIDE SEQUENCE [LARGE SCALE GENOMIC DNA]</scope>
    <source>
        <strain evidence="6 7">DSM 45154</strain>
    </source>
</reference>
<proteinExistence type="predicted"/>
<feature type="region of interest" description="Disordered" evidence="4">
    <location>
        <begin position="933"/>
        <end position="952"/>
    </location>
</feature>
<dbReference type="SUPFAM" id="SSF53474">
    <property type="entry name" value="alpha/beta-Hydrolases"/>
    <property type="match status" value="1"/>
</dbReference>
<sequence>MTRSSLSDVLPLTPLQEGLLFLAGYDTGDLDVYNVQMLLRVRGAVDARALRAAGDALLARHANLRAAFRFRGDGRPVQLLPTAVRMPWREHDLGDLPEERRAAEVERIVDADRLERFDMARPPLMRLSLIRETPDSAHIVLTCHHILLDGWSMAPLLGDLVALYAGADVAGPPPPYREYLRRLAGRDRPAALAAWRADLAGPAEPTRIAPQRATGPAALPSDVEVSLGREATRGLAAFARQRGLTLGTIVQGAWAIVLGAWTGRDDVVFGTTVSGRPEDLPGVETMVGLFINTVPVRARPRPGRTPAELLAGLHDRAADLLPHLHVGLADIQREVGSGELFDTVVVVENYPLDRAGRDLPGGLELVSAAVRDATHYPLSLIVVPGDDLRLRVSHLPDAVADGPARDLAEATARLLTDLPAVADTPIARIDPLPRGRRAVLAADGEGPAAPDPGPGLAGLLAEQARLRPAAPAVTCAGHTLTYRELRERATALAGELAARGAGPETTVGILLPRSTDLVVALLAVVATGAAYLPLDPAHPPARVRAVLADAPPAVVVTTDELGRALLPQGTPTVAPSLAGPREERAPRPAAALPDNAAYVLHTSGSTGRPKGVVVSHAGLLNVLLDMRDRLGVVPGDRLLAVTTFGFDIANVELLVPLLAGAEVVVAEPDTIVDAALLCRAIRDSGATIVQATPSLWHALTEHDPGCVAGVRVLMGGEAVGADLADRVVSAGARAFNGYGPTEASIYATVAEFGPPGSGPPPIGRPVSGTGVRVLDAALRPVPDGVAGELYLAGTGVARGYAARPALTAERFVADPFGPPGGRMYRTGDLVRRRPDGRLDYLGRADRQVKIRGFRIEPGEVEAVLNRHPDVSRAVVTATADHLVAHVVAAEGRTVDTDELTRHAAAALPRHMVPAAIAEIDRLPLTASGKVDHAALPDPWRRGETPRPAPAAAHDPRVELLRGLFADVLGRPGIGADDDFFASGGHSLLATRLAARVRAALDVDLPVRAVFDAPTPRLLAARLDAPAAHRPRVVPRGHEGPAPLSPAQARLWFLDRLHGPGATYNLPSAALVEGPLDPAALEAALRDVVERHPQLRTAHHDHGHGPHQVTIPMEETDITLETADVAEPELDEALHAAAARPFDLARGLLLRARLLRLAPDRHVLLLVVHHIAADGHALARVHADLAEAYRARRAGRSPRPPEPGPGYVDHVLWQRDLLGGEHPTPTLQRQLAYWAEELAGLPAHIDLPADRPRPARPSGRGGVCGFTVPARLHRRIAAYARSRSCTTFMVLRAALAVLLHKHGAGTDIPIGVPVAGRTDEAVQDVVGMFVNTLVLRTRLEGDPDLATLLERVRRADLAAHAHQDCPFEKVAAHVDPGRSRAGDPLFQVMLTLHPDVGGPPELAGARLTALPVTTRTAKFDLSFELVERTGPRGEPDGLDGAVEYSADLFDHPTVELLARRLVHLLETLLDAPETPLSRVGILDRDERERVLALGRGSRPDVAHRPLGGIVRDVAERDPQRPAVVDPDGTVVGYGGLVARADTLRARLLDLGVARGDVVAVCAERGSGFVAAVLAILDAGAAWLPVEPTTPPARAAAMLADCDARILLAGSGQRGYADALAERAGAVAITVPADGATAEPPSAAPLAERPDDLAYVIFTSGSTGRPKGAMVHRGGMVNHLRAKLDDLGLGEDDTVVLNAPLSFDIAVWQTLAPLAAGGRIVAVDGPTAADPGALFGRAGAHGATILEVVPSLLRATLDLWDAGVAPPDLGRIRRLVVTGEALPPDLCRRWLARFPDIPLVNAYGPTECSDDVTHAVLDTPPAPSTVRVPIGRAVRGTALYVLGDDLAPVPAGVAGELYVGGLGVGRGYVGDPARTAGVFLADPFGPPGARMYRTGDRVVMDATGTLTFLERRDHQVKIRGHRIEPGEVEAALHGIDGVHAAVVTARSPAGGIAHLVAHVVTDLEPDHVRDALAEVLPAHMLPARLVTVDALPPTPNGKVDRAALPDPDDTDGPVADRAPRGREERALCAAFAEVLGVPVPGVGTDFFALGGDSIRSIQLVGALRRRGFALAPADVFAHRTVRALARRLTVARAGTAGDDGAGTVAVTPIMHRLRADGGPIEQVNQSVVVQVPAGAREADLAVALDALVRHHPMLRARLDVAEDGAWSLEVPGPDGAPRPVLERVDAAGARAADGDVSAIGAHAHRIRAGLDPRGGAMVRAVWFDRGPDEPGRLLLMVHHLAVDAVSWHVLVEDLEEAWRAAARGEDAPRLSEPGTSFRAWSRELHRLATAPEVEAELPMWVGESGPAGVLPAAEGPDPRHDTRATSASLTVELPPEATRDLLERLAVAPAVGVEDVLLATLAGAVAAHGRPGGGSDGAVVVEVEGHGRDAVPGAGDVSRTVGWFTTQRPVRVAAAAPQDGPALARAAARVARRRAELTGTGVGFGLLRHLNPRTAPLLADAPRPQIGFNHLGRLGAGGRGDWTVTEDSAAFDADTASATPLEHVLEVSSRVEERPEGRRLVAELRWATRLVGAERARAIAAEWMRALDAVRPHLGADAAPARPATAGPVGVADGAYAPALPIRSGGTAPPVVCVHGGVGVGWPYVRLAGHIDAAHPVLALQAEGIAAPADPPAGIPEMAERYLARVRRMYGDGPIHLVGWSFGALVAHEMAVQAEREGREVGVLALLDGYPPTPLERVPDDHDILADLLAYSGAAVDPRSLGADRLTPARLLEVFRAAGGPLAGLDEATLDNLVHVVRCHGTIAGRFRPGRFGGALLHVTAARGRAPGDPTAEAWLPHAAGGVEGVEVDAEHDRLLDTGPAARVGRAIDAALRASRSAPGRPAARI</sequence>
<dbReference type="InterPro" id="IPR006162">
    <property type="entry name" value="Ppantetheine_attach_site"/>
</dbReference>
<dbReference type="Pfam" id="PF00501">
    <property type="entry name" value="AMP-binding"/>
    <property type="match status" value="2"/>
</dbReference>
<dbReference type="InterPro" id="IPR023213">
    <property type="entry name" value="CAT-like_dom_sf"/>
</dbReference>
<dbReference type="Gene3D" id="3.30.559.10">
    <property type="entry name" value="Chloramphenicol acetyltransferase-like domain"/>
    <property type="match status" value="3"/>
</dbReference>
<dbReference type="GO" id="GO:0003824">
    <property type="term" value="F:catalytic activity"/>
    <property type="evidence" value="ECO:0007669"/>
    <property type="project" value="InterPro"/>
</dbReference>
<dbReference type="EMBL" id="FUWS01000006">
    <property type="protein sequence ID" value="SKA13293.1"/>
    <property type="molecule type" value="Genomic_DNA"/>
</dbReference>
<dbReference type="Gene3D" id="3.30.300.30">
    <property type="match status" value="2"/>
</dbReference>
<name>A0A1T4RBF0_9ACTN</name>
<keyword evidence="7" id="KW-1185">Reference proteome</keyword>
<dbReference type="Pfam" id="PF13193">
    <property type="entry name" value="AMP-binding_C"/>
    <property type="match status" value="2"/>
</dbReference>
<dbReference type="SUPFAM" id="SSF56801">
    <property type="entry name" value="Acetyl-CoA synthetase-like"/>
    <property type="match status" value="2"/>
</dbReference>
<dbReference type="InterPro" id="IPR025110">
    <property type="entry name" value="AMP-bd_C"/>
</dbReference>
<dbReference type="Gene3D" id="1.10.1200.10">
    <property type="entry name" value="ACP-like"/>
    <property type="match status" value="2"/>
</dbReference>
<dbReference type="GO" id="GO:0044550">
    <property type="term" value="P:secondary metabolite biosynthetic process"/>
    <property type="evidence" value="ECO:0007669"/>
    <property type="project" value="TreeGrafter"/>
</dbReference>
<organism evidence="6 7">
    <name type="scientific">Marinactinospora thermotolerans DSM 45154</name>
    <dbReference type="NCBI Taxonomy" id="1122192"/>
    <lineage>
        <taxon>Bacteria</taxon>
        <taxon>Bacillati</taxon>
        <taxon>Actinomycetota</taxon>
        <taxon>Actinomycetes</taxon>
        <taxon>Streptosporangiales</taxon>
        <taxon>Nocardiopsidaceae</taxon>
        <taxon>Marinactinospora</taxon>
    </lineage>
</organism>
<feature type="region of interest" description="Disordered" evidence="4">
    <location>
        <begin position="1990"/>
        <end position="2016"/>
    </location>
</feature>
<dbReference type="PROSITE" id="PS50075">
    <property type="entry name" value="CARRIER"/>
    <property type="match status" value="2"/>
</dbReference>
<comment type="cofactor">
    <cofactor evidence="1">
        <name>pantetheine 4'-phosphate</name>
        <dbReference type="ChEBI" id="CHEBI:47942"/>
    </cofactor>
</comment>
<dbReference type="CDD" id="cd19543">
    <property type="entry name" value="DCL_NRPS"/>
    <property type="match status" value="1"/>
</dbReference>
<dbReference type="GO" id="GO:0043041">
    <property type="term" value="P:amino acid activation for nonribosomal peptide biosynthetic process"/>
    <property type="evidence" value="ECO:0007669"/>
    <property type="project" value="TreeGrafter"/>
</dbReference>
<dbReference type="Gene3D" id="2.30.38.10">
    <property type="entry name" value="Luciferase, Domain 3"/>
    <property type="match status" value="2"/>
</dbReference>
<dbReference type="Pfam" id="PF00550">
    <property type="entry name" value="PP-binding"/>
    <property type="match status" value="2"/>
</dbReference>
<dbReference type="InterPro" id="IPR001031">
    <property type="entry name" value="Thioesterase"/>
</dbReference>
<dbReference type="InterPro" id="IPR036736">
    <property type="entry name" value="ACP-like_sf"/>
</dbReference>
<dbReference type="Pfam" id="PF00668">
    <property type="entry name" value="Condensation"/>
    <property type="match status" value="3"/>
</dbReference>
<dbReference type="InterPro" id="IPR001242">
    <property type="entry name" value="Condensation_dom"/>
</dbReference>
<evidence type="ECO:0000259" key="5">
    <source>
        <dbReference type="PROSITE" id="PS50075"/>
    </source>
</evidence>
<accession>A0A1T4RBF0</accession>
<dbReference type="CDD" id="cd05930">
    <property type="entry name" value="A_NRPS"/>
    <property type="match status" value="1"/>
</dbReference>
<dbReference type="GO" id="GO:0031177">
    <property type="term" value="F:phosphopantetheine binding"/>
    <property type="evidence" value="ECO:0007669"/>
    <property type="project" value="InterPro"/>
</dbReference>
<dbReference type="Gene3D" id="3.30.559.30">
    <property type="entry name" value="Nonribosomal peptide synthetase, condensation domain"/>
    <property type="match status" value="3"/>
</dbReference>
<evidence type="ECO:0000256" key="4">
    <source>
        <dbReference type="SAM" id="MobiDB-lite"/>
    </source>
</evidence>
<gene>
    <name evidence="6" type="ORF">SAMN02745673_02676</name>
</gene>
<dbReference type="PROSITE" id="PS00012">
    <property type="entry name" value="PHOSPHOPANTETHEINE"/>
    <property type="match status" value="2"/>
</dbReference>
<dbReference type="SMART" id="SM00823">
    <property type="entry name" value="PKS_PP"/>
    <property type="match status" value="2"/>
</dbReference>
<evidence type="ECO:0000256" key="3">
    <source>
        <dbReference type="ARBA" id="ARBA00022553"/>
    </source>
</evidence>
<dbReference type="SUPFAM" id="SSF47336">
    <property type="entry name" value="ACP-like"/>
    <property type="match status" value="2"/>
</dbReference>
<keyword evidence="3" id="KW-0597">Phosphoprotein</keyword>
<feature type="domain" description="Carrier" evidence="5">
    <location>
        <begin position="951"/>
        <end position="1026"/>
    </location>
</feature>
<dbReference type="InterPro" id="IPR029058">
    <property type="entry name" value="AB_hydrolase_fold"/>
</dbReference>
<evidence type="ECO:0000256" key="1">
    <source>
        <dbReference type="ARBA" id="ARBA00001957"/>
    </source>
</evidence>
<feature type="domain" description="Carrier" evidence="5">
    <location>
        <begin position="2016"/>
        <end position="2090"/>
    </location>
</feature>
<dbReference type="InterPro" id="IPR009081">
    <property type="entry name" value="PP-bd_ACP"/>
</dbReference>